<feature type="signal peptide" evidence="14">
    <location>
        <begin position="1"/>
        <end position="18"/>
    </location>
</feature>
<dbReference type="Pfam" id="PF13620">
    <property type="entry name" value="CarboxypepD_reg"/>
    <property type="match status" value="1"/>
</dbReference>
<accession>A0A1C4D8K3</accession>
<keyword evidence="6 14" id="KW-0732">Signal</keyword>
<keyword evidence="18" id="KW-1185">Reference proteome</keyword>
<keyword evidence="7" id="KW-0408">Iron</keyword>
<dbReference type="SUPFAM" id="SSF49464">
    <property type="entry name" value="Carboxypeptidase regulatory domain-like"/>
    <property type="match status" value="1"/>
</dbReference>
<gene>
    <name evidence="17" type="ORF">GA0116948_105131</name>
</gene>
<evidence type="ECO:0000256" key="1">
    <source>
        <dbReference type="ARBA" id="ARBA00004571"/>
    </source>
</evidence>
<dbReference type="PANTHER" id="PTHR32552">
    <property type="entry name" value="FERRICHROME IRON RECEPTOR-RELATED"/>
    <property type="match status" value="1"/>
</dbReference>
<dbReference type="SUPFAM" id="SSF56935">
    <property type="entry name" value="Porins"/>
    <property type="match status" value="1"/>
</dbReference>
<name>A0A1C4D8K3_9BACT</name>
<dbReference type="GO" id="GO:0015344">
    <property type="term" value="F:siderophore uptake transmembrane transporter activity"/>
    <property type="evidence" value="ECO:0007669"/>
    <property type="project" value="TreeGrafter"/>
</dbReference>
<dbReference type="InterPro" id="IPR039426">
    <property type="entry name" value="TonB-dep_rcpt-like"/>
</dbReference>
<evidence type="ECO:0000256" key="13">
    <source>
        <dbReference type="RuleBase" id="RU003357"/>
    </source>
</evidence>
<evidence type="ECO:0000256" key="8">
    <source>
        <dbReference type="ARBA" id="ARBA00023065"/>
    </source>
</evidence>
<comment type="subcellular location">
    <subcellularLocation>
        <location evidence="1 12">Cell outer membrane</location>
        <topology evidence="1 12">Multi-pass membrane protein</topology>
    </subcellularLocation>
</comment>
<evidence type="ECO:0000256" key="5">
    <source>
        <dbReference type="ARBA" id="ARBA00022692"/>
    </source>
</evidence>
<evidence type="ECO:0000256" key="11">
    <source>
        <dbReference type="ARBA" id="ARBA00023237"/>
    </source>
</evidence>
<dbReference type="Gene3D" id="2.40.170.20">
    <property type="entry name" value="TonB-dependent receptor, beta-barrel domain"/>
    <property type="match status" value="1"/>
</dbReference>
<evidence type="ECO:0000256" key="9">
    <source>
        <dbReference type="ARBA" id="ARBA00023077"/>
    </source>
</evidence>
<keyword evidence="2 12" id="KW-0813">Transport</keyword>
<feature type="domain" description="TonB-dependent receptor plug" evidence="16">
    <location>
        <begin position="114"/>
        <end position="222"/>
    </location>
</feature>
<dbReference type="InterPro" id="IPR000531">
    <property type="entry name" value="Beta-barrel_TonB"/>
</dbReference>
<evidence type="ECO:0000256" key="6">
    <source>
        <dbReference type="ARBA" id="ARBA00022729"/>
    </source>
</evidence>
<reference evidence="17 18" key="1">
    <citation type="submission" date="2016-08" db="EMBL/GenBank/DDBJ databases">
        <authorList>
            <person name="Seilhamer J.J."/>
        </authorList>
    </citation>
    <scope>NUCLEOTIDE SEQUENCE [LARGE SCALE GENOMIC DNA]</scope>
    <source>
        <strain evidence="17 18">A37T2</strain>
    </source>
</reference>
<keyword evidence="11 12" id="KW-0998">Cell outer membrane</keyword>
<dbReference type="GO" id="GO:0009279">
    <property type="term" value="C:cell outer membrane"/>
    <property type="evidence" value="ECO:0007669"/>
    <property type="project" value="UniProtKB-SubCell"/>
</dbReference>
<sequence>MKHWMLLLFTGLSLQASAQTIVSGTITDNLHHRPLEGVSVSLQSRQVSGVYTDAAGHYRISVPKGNYTLSATYLGFTPYKQPISVQVNTSVDITLEEKGLFVTPVEITSLRAGKNAPFTTTEISADDIKKQNLGQDLPFLLGQETSVVINSDAGNGVGYTGIRIRGSDISRINLTLNGIPVNDAEAQGAYFVDIPDLASSTNSIQIQRGVGTSTNGAGAFGATLNISTNELRDKAYAETDNSYGTFNTWKHTVKAGSGLINGHFTIDTRLSMISSDGYIDRATSNLKSFYTSAAYISKKTAIRFNILSGKEKTYQAWYGVPEDSMATHRTLNLEGTEKPGTPYNNQTDNYQQDYYQLFLNQAINDRWNFSVAAFLTRGRGYYEEYKAGQAYADYGIASPVYGTTTVDSSDLVRQLWLDNYFYGGIFSLNNTGQWLNWSLGGGFSKYDGKHYGLVNWAQNGGVNNDHTYYENYAHKTDFNIYWKGDARLAGRLRGFLDLQYRYVKYDILGFDDRPDLQQHNNYNFFNPKVGLTYNINTQSHVFASFSISHHEPNRDDYENNKQSIAKPEKLGDVEAGYVLRTQKASFQGNLFYMHYKDQLVQTGRLNDVGAYTRINIPKSYRAGVEVQGSVELGPIFSLEANAAFSRNKIQDFTAFIDNYDDGSQTEKAYHHTDIAFSPWLVAGYTLTAKPLQHLEINWLGKYVSRQYMDNTSAQDANTKLSDYFVSSLRFNYTVPQRIFKELGLQLMLNNIFNRLYEPSGSTYAYIQDGKIAADNYYAPMAGFNIMGGVHLAF</sequence>
<dbReference type="Gene3D" id="2.60.40.1120">
    <property type="entry name" value="Carboxypeptidase-like, regulatory domain"/>
    <property type="match status" value="1"/>
</dbReference>
<keyword evidence="10 12" id="KW-0472">Membrane</keyword>
<comment type="similarity">
    <text evidence="12 13">Belongs to the TonB-dependent receptor family.</text>
</comment>
<dbReference type="STRING" id="1335309.GA0116948_105131"/>
<evidence type="ECO:0000313" key="18">
    <source>
        <dbReference type="Proteomes" id="UP000242818"/>
    </source>
</evidence>
<dbReference type="Proteomes" id="UP000242818">
    <property type="component" value="Unassembled WGS sequence"/>
</dbReference>
<feature type="chain" id="PRO_5008690355" evidence="14">
    <location>
        <begin position="19"/>
        <end position="793"/>
    </location>
</feature>
<dbReference type="AlphaFoldDB" id="A0A1C4D8K3"/>
<dbReference type="InterPro" id="IPR008969">
    <property type="entry name" value="CarboxyPept-like_regulatory"/>
</dbReference>
<evidence type="ECO:0000256" key="7">
    <source>
        <dbReference type="ARBA" id="ARBA00023004"/>
    </source>
</evidence>
<evidence type="ECO:0000259" key="16">
    <source>
        <dbReference type="Pfam" id="PF07715"/>
    </source>
</evidence>
<evidence type="ECO:0000259" key="15">
    <source>
        <dbReference type="Pfam" id="PF00593"/>
    </source>
</evidence>
<keyword evidence="4" id="KW-0410">Iron transport</keyword>
<evidence type="ECO:0000256" key="10">
    <source>
        <dbReference type="ARBA" id="ARBA00023136"/>
    </source>
</evidence>
<dbReference type="Pfam" id="PF07715">
    <property type="entry name" value="Plug"/>
    <property type="match status" value="1"/>
</dbReference>
<dbReference type="Gene3D" id="2.170.130.10">
    <property type="entry name" value="TonB-dependent receptor, plug domain"/>
    <property type="match status" value="1"/>
</dbReference>
<evidence type="ECO:0000256" key="2">
    <source>
        <dbReference type="ARBA" id="ARBA00022448"/>
    </source>
</evidence>
<evidence type="ECO:0000256" key="14">
    <source>
        <dbReference type="SAM" id="SignalP"/>
    </source>
</evidence>
<protein>
    <submittedName>
        <fullName evidence="17">Iron complex outermembrane recepter protein</fullName>
    </submittedName>
</protein>
<evidence type="ECO:0000256" key="4">
    <source>
        <dbReference type="ARBA" id="ARBA00022496"/>
    </source>
</evidence>
<evidence type="ECO:0000256" key="12">
    <source>
        <dbReference type="PROSITE-ProRule" id="PRU01360"/>
    </source>
</evidence>
<keyword evidence="9 13" id="KW-0798">TonB box</keyword>
<dbReference type="OrthoDB" id="9761152at2"/>
<dbReference type="InterPro" id="IPR036942">
    <property type="entry name" value="Beta-barrel_TonB_sf"/>
</dbReference>
<keyword evidence="3 12" id="KW-1134">Transmembrane beta strand</keyword>
<dbReference type="Pfam" id="PF00593">
    <property type="entry name" value="TonB_dep_Rec_b-barrel"/>
    <property type="match status" value="1"/>
</dbReference>
<dbReference type="PROSITE" id="PS52016">
    <property type="entry name" value="TONB_DEPENDENT_REC_3"/>
    <property type="match status" value="1"/>
</dbReference>
<proteinExistence type="inferred from homology"/>
<dbReference type="EMBL" id="FMAR01000005">
    <property type="protein sequence ID" value="SCC27667.1"/>
    <property type="molecule type" value="Genomic_DNA"/>
</dbReference>
<dbReference type="RefSeq" id="WP_089711396.1">
    <property type="nucleotide sequence ID" value="NZ_FMAR01000005.1"/>
</dbReference>
<organism evidence="17 18">
    <name type="scientific">Chitinophaga costaii</name>
    <dbReference type="NCBI Taxonomy" id="1335309"/>
    <lineage>
        <taxon>Bacteria</taxon>
        <taxon>Pseudomonadati</taxon>
        <taxon>Bacteroidota</taxon>
        <taxon>Chitinophagia</taxon>
        <taxon>Chitinophagales</taxon>
        <taxon>Chitinophagaceae</taxon>
        <taxon>Chitinophaga</taxon>
    </lineage>
</organism>
<evidence type="ECO:0000313" key="17">
    <source>
        <dbReference type="EMBL" id="SCC27667.1"/>
    </source>
</evidence>
<evidence type="ECO:0000256" key="3">
    <source>
        <dbReference type="ARBA" id="ARBA00022452"/>
    </source>
</evidence>
<keyword evidence="8" id="KW-0406">Ion transport</keyword>
<keyword evidence="5 12" id="KW-0812">Transmembrane</keyword>
<dbReference type="PANTHER" id="PTHR32552:SF68">
    <property type="entry name" value="FERRICHROME OUTER MEMBRANE TRANSPORTER_PHAGE RECEPTOR"/>
    <property type="match status" value="1"/>
</dbReference>
<dbReference type="InterPro" id="IPR012910">
    <property type="entry name" value="Plug_dom"/>
</dbReference>
<dbReference type="InterPro" id="IPR037066">
    <property type="entry name" value="Plug_dom_sf"/>
</dbReference>
<feature type="domain" description="TonB-dependent receptor-like beta-barrel" evidence="15">
    <location>
        <begin position="339"/>
        <end position="751"/>
    </location>
</feature>